<sequence>MRLTALLLASALLAGCASTPNNDPSGTWINQAAIDAASASGRLREALLAYGPNLEWQIDPAQRQASYSNGFELAEGRLQAAGEGRWQVTFYGDYQERLSVEDGQLVQVASEYWPEQQFTRVDSKEGPAPLGSHFEQALYRDYLGGDWLIEEGIGQGGLVRFQVDGQVEGLPGAERFALCLAGDCAAMSGENDSLWLQSGDQGSPWLFVHEGNQLRIFEAQNRAQFDEMPEYQPGPQRWLLKRRQP</sequence>
<name>A0A653B360_ECTOL</name>
<gene>
    <name evidence="1" type="ORF">POT9AD_2120</name>
</gene>
<protein>
    <submittedName>
        <fullName evidence="1">Uncharacterized protein</fullName>
    </submittedName>
</protein>
<dbReference type="OrthoDB" id="6935985at2"/>
<dbReference type="EMBL" id="LR130779">
    <property type="protein sequence ID" value="VDN63100.1"/>
    <property type="molecule type" value="Genomic_DNA"/>
</dbReference>
<accession>A0A653B360</accession>
<evidence type="ECO:0000313" key="1">
    <source>
        <dbReference type="EMBL" id="VDN63100.1"/>
    </source>
</evidence>
<reference evidence="1" key="1">
    <citation type="submission" date="2018-11" db="EMBL/GenBank/DDBJ databases">
        <authorList>
            <consortium name="Genoscope - CEA"/>
            <person name="William W."/>
        </authorList>
    </citation>
    <scope>NUCLEOTIDE SEQUENCE [LARGE SCALE GENOMIC DNA]</scope>
    <source>
        <strain evidence="1">T9AD</strain>
    </source>
</reference>
<organism evidence="1">
    <name type="scientific">Ectopseudomonas oleovorans</name>
    <name type="common">Pseudomonas oleovorans</name>
    <dbReference type="NCBI Taxonomy" id="301"/>
    <lineage>
        <taxon>Bacteria</taxon>
        <taxon>Pseudomonadati</taxon>
        <taxon>Pseudomonadota</taxon>
        <taxon>Gammaproteobacteria</taxon>
        <taxon>Pseudomonadales</taxon>
        <taxon>Pseudomonadaceae</taxon>
        <taxon>Ectopseudomonas</taxon>
    </lineage>
</organism>
<dbReference type="PROSITE" id="PS51257">
    <property type="entry name" value="PROKAR_LIPOPROTEIN"/>
    <property type="match status" value="1"/>
</dbReference>
<proteinExistence type="predicted"/>
<dbReference type="AlphaFoldDB" id="A0A653B360"/>